<evidence type="ECO:0000259" key="2">
    <source>
        <dbReference type="Pfam" id="PF17384"/>
    </source>
</evidence>
<keyword evidence="4" id="KW-1185">Reference proteome</keyword>
<dbReference type="GO" id="GO:0042274">
    <property type="term" value="P:ribosomal small subunit biogenesis"/>
    <property type="evidence" value="ECO:0007669"/>
    <property type="project" value="UniProtKB-UniRule"/>
</dbReference>
<organism evidence="3 4">
    <name type="scientific">Epilithonimonas hominis</name>
    <dbReference type="NCBI Taxonomy" id="420404"/>
    <lineage>
        <taxon>Bacteria</taxon>
        <taxon>Pseudomonadati</taxon>
        <taxon>Bacteroidota</taxon>
        <taxon>Flavobacteriia</taxon>
        <taxon>Flavobacteriales</taxon>
        <taxon>Weeksellaceae</taxon>
        <taxon>Chryseobacterium group</taxon>
        <taxon>Epilithonimonas</taxon>
    </lineage>
</organism>
<accession>A0A1H6JGS8</accession>
<evidence type="ECO:0000313" key="4">
    <source>
        <dbReference type="Proteomes" id="UP000198555"/>
    </source>
</evidence>
<name>A0A1H6JGS8_9FLAO</name>
<reference evidence="4" key="1">
    <citation type="submission" date="2016-10" db="EMBL/GenBank/DDBJ databases">
        <authorList>
            <person name="Varghese N."/>
            <person name="Submissions S."/>
        </authorList>
    </citation>
    <scope>NUCLEOTIDE SEQUENCE [LARGE SCALE GENOMIC DNA]</scope>
    <source>
        <strain evidence="4">DSM 19326</strain>
    </source>
</reference>
<comment type="function">
    <text evidence="1">Required for maturation of 30S ribosomal subunits.</text>
</comment>
<dbReference type="Gene3D" id="3.30.300.70">
    <property type="entry name" value="RimP-like superfamily, N-terminal"/>
    <property type="match status" value="1"/>
</dbReference>
<protein>
    <recommendedName>
        <fullName evidence="1">Ribosome maturation factor RimP</fullName>
    </recommendedName>
</protein>
<keyword evidence="1" id="KW-0690">Ribosome biogenesis</keyword>
<evidence type="ECO:0000256" key="1">
    <source>
        <dbReference type="HAMAP-Rule" id="MF_01077"/>
    </source>
</evidence>
<dbReference type="CDD" id="cd01734">
    <property type="entry name" value="YlxS_C"/>
    <property type="match status" value="1"/>
</dbReference>
<evidence type="ECO:0000313" key="3">
    <source>
        <dbReference type="EMBL" id="SEH61460.1"/>
    </source>
</evidence>
<dbReference type="SUPFAM" id="SSF75420">
    <property type="entry name" value="YhbC-like, N-terminal domain"/>
    <property type="match status" value="1"/>
</dbReference>
<dbReference type="STRING" id="420404.SAMN05421793_11532"/>
<keyword evidence="1" id="KW-0963">Cytoplasm</keyword>
<proteinExistence type="inferred from homology"/>
<comment type="subcellular location">
    <subcellularLocation>
        <location evidence="1">Cytoplasm</location>
    </subcellularLocation>
</comment>
<dbReference type="NCBIfam" id="NF002531">
    <property type="entry name" value="PRK02001.1"/>
    <property type="match status" value="1"/>
</dbReference>
<dbReference type="PANTHER" id="PTHR33867">
    <property type="entry name" value="RIBOSOME MATURATION FACTOR RIMP"/>
    <property type="match status" value="1"/>
</dbReference>
<dbReference type="PANTHER" id="PTHR33867:SF1">
    <property type="entry name" value="RIBOSOME MATURATION FACTOR RIMP"/>
    <property type="match status" value="1"/>
</dbReference>
<dbReference type="GO" id="GO:0005737">
    <property type="term" value="C:cytoplasm"/>
    <property type="evidence" value="ECO:0007669"/>
    <property type="project" value="UniProtKB-SubCell"/>
</dbReference>
<feature type="domain" description="Ribosome maturation factor RimP C-terminal" evidence="2">
    <location>
        <begin position="107"/>
        <end position="182"/>
    </location>
</feature>
<dbReference type="InterPro" id="IPR003728">
    <property type="entry name" value="Ribosome_maturation_RimP"/>
</dbReference>
<gene>
    <name evidence="1" type="primary">rimP</name>
    <name evidence="3" type="ORF">SAMN05421793_11532</name>
</gene>
<dbReference type="AlphaFoldDB" id="A0A1H6JGS8"/>
<dbReference type="Proteomes" id="UP000198555">
    <property type="component" value="Unassembled WGS sequence"/>
</dbReference>
<dbReference type="EMBL" id="FNWX01000015">
    <property type="protein sequence ID" value="SEH61460.1"/>
    <property type="molecule type" value="Genomic_DNA"/>
</dbReference>
<dbReference type="InterPro" id="IPR028998">
    <property type="entry name" value="RimP_C"/>
</dbReference>
<dbReference type="Pfam" id="PF17384">
    <property type="entry name" value="DUF150_C"/>
    <property type="match status" value="1"/>
</dbReference>
<dbReference type="InterPro" id="IPR035956">
    <property type="entry name" value="RimP_N_sf"/>
</dbReference>
<dbReference type="HAMAP" id="MF_01077">
    <property type="entry name" value="RimP"/>
    <property type="match status" value="1"/>
</dbReference>
<comment type="similarity">
    <text evidence="1">Belongs to the RimP family.</text>
</comment>
<sequence length="182" mass="20638">MQKIYGKNGKAFARMPFFVDVTLEKIIMDFKTEVTRLINEFLLTRPDLFLIDLKISASSDITVILDGDNGVSLQDCLDASRAVEFNLDREVHDFGLQVMSSGLSEPLESPRQFRKNIGRTLDIVLTDDSKIEGELVHVDDEKITIRLAYRRPKLVGKGKEDVVEDKDISYSEIKKALVAIKF</sequence>